<dbReference type="InterPro" id="IPR001878">
    <property type="entry name" value="Znf_CCHC"/>
</dbReference>
<protein>
    <recommendedName>
        <fullName evidence="3">CCHC-type domain-containing protein</fullName>
    </recommendedName>
</protein>
<evidence type="ECO:0000313" key="5">
    <source>
        <dbReference type="Proteomes" id="UP000499080"/>
    </source>
</evidence>
<dbReference type="Gene3D" id="4.10.60.10">
    <property type="entry name" value="Zinc finger, CCHC-type"/>
    <property type="match status" value="1"/>
</dbReference>
<keyword evidence="1" id="KW-0479">Metal-binding</keyword>
<keyword evidence="1" id="KW-0862">Zinc</keyword>
<evidence type="ECO:0000256" key="1">
    <source>
        <dbReference type="PROSITE-ProRule" id="PRU00047"/>
    </source>
</evidence>
<dbReference type="OrthoDB" id="6783748at2759"/>
<feature type="domain" description="CCHC-type" evidence="3">
    <location>
        <begin position="43"/>
        <end position="56"/>
    </location>
</feature>
<dbReference type="GO" id="GO:0003676">
    <property type="term" value="F:nucleic acid binding"/>
    <property type="evidence" value="ECO:0007669"/>
    <property type="project" value="InterPro"/>
</dbReference>
<dbReference type="SMART" id="SM00343">
    <property type="entry name" value="ZnF_C2HC"/>
    <property type="match status" value="1"/>
</dbReference>
<dbReference type="InterPro" id="IPR036875">
    <property type="entry name" value="Znf_CCHC_sf"/>
</dbReference>
<dbReference type="Pfam" id="PF00098">
    <property type="entry name" value="zf-CCHC"/>
    <property type="match status" value="1"/>
</dbReference>
<dbReference type="EMBL" id="BGPR01006319">
    <property type="protein sequence ID" value="GBN17947.1"/>
    <property type="molecule type" value="Genomic_DNA"/>
</dbReference>
<sequence>MEDNIGKENDNKFESPLRALEKLVDRLAAGKKNTPQRNPNVTCWKCNKKGHVQRECQVNYSHAGKPTCSHQVGRRMPFLKKAPEEGRNM</sequence>
<name>A0A4Y2LX04_ARAVE</name>
<dbReference type="PROSITE" id="PS50158">
    <property type="entry name" value="ZF_CCHC"/>
    <property type="match status" value="1"/>
</dbReference>
<organism evidence="4 5">
    <name type="scientific">Araneus ventricosus</name>
    <name type="common">Orbweaver spider</name>
    <name type="synonym">Epeira ventricosa</name>
    <dbReference type="NCBI Taxonomy" id="182803"/>
    <lineage>
        <taxon>Eukaryota</taxon>
        <taxon>Metazoa</taxon>
        <taxon>Ecdysozoa</taxon>
        <taxon>Arthropoda</taxon>
        <taxon>Chelicerata</taxon>
        <taxon>Arachnida</taxon>
        <taxon>Araneae</taxon>
        <taxon>Araneomorphae</taxon>
        <taxon>Entelegynae</taxon>
        <taxon>Araneoidea</taxon>
        <taxon>Araneidae</taxon>
        <taxon>Araneus</taxon>
    </lineage>
</organism>
<evidence type="ECO:0000313" key="4">
    <source>
        <dbReference type="EMBL" id="GBN17947.1"/>
    </source>
</evidence>
<keyword evidence="1" id="KW-0863">Zinc-finger</keyword>
<dbReference type="Proteomes" id="UP000499080">
    <property type="component" value="Unassembled WGS sequence"/>
</dbReference>
<reference evidence="4 5" key="1">
    <citation type="journal article" date="2019" name="Sci. Rep.">
        <title>Orb-weaving spider Araneus ventricosus genome elucidates the spidroin gene catalogue.</title>
        <authorList>
            <person name="Kono N."/>
            <person name="Nakamura H."/>
            <person name="Ohtoshi R."/>
            <person name="Moran D.A.P."/>
            <person name="Shinohara A."/>
            <person name="Yoshida Y."/>
            <person name="Fujiwara M."/>
            <person name="Mori M."/>
            <person name="Tomita M."/>
            <person name="Arakawa K."/>
        </authorList>
    </citation>
    <scope>NUCLEOTIDE SEQUENCE [LARGE SCALE GENOMIC DNA]</scope>
</reference>
<evidence type="ECO:0000259" key="3">
    <source>
        <dbReference type="PROSITE" id="PS50158"/>
    </source>
</evidence>
<feature type="region of interest" description="Disordered" evidence="2">
    <location>
        <begin position="64"/>
        <end position="89"/>
    </location>
</feature>
<gene>
    <name evidence="4" type="ORF">AVEN_64030_1</name>
</gene>
<evidence type="ECO:0000256" key="2">
    <source>
        <dbReference type="SAM" id="MobiDB-lite"/>
    </source>
</evidence>
<dbReference type="GO" id="GO:0008270">
    <property type="term" value="F:zinc ion binding"/>
    <property type="evidence" value="ECO:0007669"/>
    <property type="project" value="UniProtKB-KW"/>
</dbReference>
<keyword evidence="5" id="KW-1185">Reference proteome</keyword>
<dbReference type="SUPFAM" id="SSF57756">
    <property type="entry name" value="Retrovirus zinc finger-like domains"/>
    <property type="match status" value="1"/>
</dbReference>
<comment type="caution">
    <text evidence="4">The sequence shown here is derived from an EMBL/GenBank/DDBJ whole genome shotgun (WGS) entry which is preliminary data.</text>
</comment>
<dbReference type="AlphaFoldDB" id="A0A4Y2LX04"/>
<accession>A0A4Y2LX04</accession>
<proteinExistence type="predicted"/>